<dbReference type="SMART" id="SM00248">
    <property type="entry name" value="ANK"/>
    <property type="match status" value="9"/>
</dbReference>
<dbReference type="Proteomes" id="UP000186817">
    <property type="component" value="Unassembled WGS sequence"/>
</dbReference>
<dbReference type="InterPro" id="IPR032675">
    <property type="entry name" value="LRR_dom_sf"/>
</dbReference>
<dbReference type="PRINTS" id="PR01415">
    <property type="entry name" value="ANKYRIN"/>
</dbReference>
<proteinExistence type="predicted"/>
<evidence type="ECO:0000256" key="3">
    <source>
        <dbReference type="ARBA" id="ARBA00023043"/>
    </source>
</evidence>
<evidence type="ECO:0000313" key="7">
    <source>
        <dbReference type="Proteomes" id="UP000186817"/>
    </source>
</evidence>
<dbReference type="InterPro" id="IPR000626">
    <property type="entry name" value="Ubiquitin-like_dom"/>
</dbReference>
<name>A0A1Q9F5T7_SYMMI</name>
<dbReference type="EMBL" id="LSRX01000007">
    <property type="protein sequence ID" value="OLQ15064.1"/>
    <property type="molecule type" value="Genomic_DNA"/>
</dbReference>
<dbReference type="InterPro" id="IPR001611">
    <property type="entry name" value="Leu-rich_rpt"/>
</dbReference>
<feature type="repeat" description="ANK" evidence="4">
    <location>
        <begin position="108"/>
        <end position="140"/>
    </location>
</feature>
<protein>
    <submittedName>
        <fullName evidence="6">Ankyrin repeat domain-containing protein 50</fullName>
    </submittedName>
</protein>
<comment type="caution">
    <text evidence="6">The sequence shown here is derived from an EMBL/GenBank/DDBJ whole genome shotgun (WGS) entry which is preliminary data.</text>
</comment>
<dbReference type="PROSITE" id="PS50088">
    <property type="entry name" value="ANK_REPEAT"/>
    <property type="match status" value="8"/>
</dbReference>
<feature type="repeat" description="ANK" evidence="4">
    <location>
        <begin position="297"/>
        <end position="324"/>
    </location>
</feature>
<gene>
    <name evidence="6" type="primary">ANKRD50</name>
    <name evidence="6" type="ORF">AK812_SmicGene685</name>
</gene>
<feature type="repeat" description="ANK" evidence="4">
    <location>
        <begin position="366"/>
        <end position="398"/>
    </location>
</feature>
<feature type="repeat" description="ANK" evidence="4">
    <location>
        <begin position="230"/>
        <end position="262"/>
    </location>
</feature>
<feature type="domain" description="Ubiquitin-like" evidence="5">
    <location>
        <begin position="1"/>
        <end position="54"/>
    </location>
</feature>
<dbReference type="PANTHER" id="PTHR24173:SF74">
    <property type="entry name" value="ANKYRIN REPEAT DOMAIN-CONTAINING PROTEIN 16"/>
    <property type="match status" value="1"/>
</dbReference>
<feature type="repeat" description="ANK" evidence="4">
    <location>
        <begin position="332"/>
        <end position="364"/>
    </location>
</feature>
<feature type="repeat" description="ANK" evidence="4">
    <location>
        <begin position="174"/>
        <end position="206"/>
    </location>
</feature>
<keyword evidence="3 4" id="KW-0040">ANK repeat</keyword>
<keyword evidence="2" id="KW-0677">Repeat</keyword>
<dbReference type="InterPro" id="IPR036770">
    <property type="entry name" value="Ankyrin_rpt-contain_sf"/>
</dbReference>
<dbReference type="InterPro" id="IPR002110">
    <property type="entry name" value="Ankyrin_rpt"/>
</dbReference>
<dbReference type="Pfam" id="PF13855">
    <property type="entry name" value="LRR_8"/>
    <property type="match status" value="1"/>
</dbReference>
<dbReference type="Pfam" id="PF00023">
    <property type="entry name" value="Ank"/>
    <property type="match status" value="1"/>
</dbReference>
<dbReference type="SUPFAM" id="SSF48403">
    <property type="entry name" value="Ankyrin repeat"/>
    <property type="match status" value="1"/>
</dbReference>
<dbReference type="PROSITE" id="PS50053">
    <property type="entry name" value="UBIQUITIN_2"/>
    <property type="match status" value="1"/>
</dbReference>
<dbReference type="Pfam" id="PF12796">
    <property type="entry name" value="Ank_2"/>
    <property type="match status" value="3"/>
</dbReference>
<dbReference type="InterPro" id="IPR003591">
    <property type="entry name" value="Leu-rich_rpt_typical-subtyp"/>
</dbReference>
<feature type="repeat" description="ANK" evidence="4">
    <location>
        <begin position="141"/>
        <end position="173"/>
    </location>
</feature>
<evidence type="ECO:0000259" key="5">
    <source>
        <dbReference type="PROSITE" id="PS50053"/>
    </source>
</evidence>
<dbReference type="PROSITE" id="PS50297">
    <property type="entry name" value="ANK_REP_REGION"/>
    <property type="match status" value="7"/>
</dbReference>
<evidence type="ECO:0000256" key="4">
    <source>
        <dbReference type="PROSITE-ProRule" id="PRU00023"/>
    </source>
</evidence>
<dbReference type="Gene3D" id="1.25.40.20">
    <property type="entry name" value="Ankyrin repeat-containing domain"/>
    <property type="match status" value="4"/>
</dbReference>
<dbReference type="SUPFAM" id="SSF52058">
    <property type="entry name" value="L domain-like"/>
    <property type="match status" value="1"/>
</dbReference>
<sequence>MLSVRSVSGEELSSVSKEKCRSVLELKEHLRKELGFPVCLQQLVADGTCLEDSMDAPDDSCLVRSAEIREDQQDAAGNELVLAAASGLLETVRFLLQAGMDRDWVDEHDFSALMHAADAGHSELVQLLVEAGADKDLQDDEGLTALMLAASRGHADVVQLLIAAGASKNVRDEKWRTALMHAAAAGFAEVARLLVETGADIDLPDVEGYLKILHMLIDLGVDKDVRDEESGMTVLMSAADAGHSELVQLLVEAGADKDLQNYEGRTALMLAAESGKTAIVRFLVDSGADVGVRDECYGEMALMKAVLRGHSEIVRLLLNAGSHIGTNAWDDHLDDALAKAAVRGSCSIVRMLLEAGADMDAIHENGGTTALMWAAAGGHADVVKLLVDAGADKDVRDHAGMTASAYAQREGFDELEGLLCPESFHLASDTGAKHAEQKKPLDEAVQDGLPPFLCSLLAYSNTHDDDMETLKKEISFVEDEKQRYTWSLHLHKDDPAGRMHRKDPAVLARLMTAIATMIIDNASGRYGCLDESYRHVLAPGKRTKPMHKIYERFFGIDGSLYVFKVAVLQLFTVLLQSCGKLALLVLNSLYPAALIVFRDWTWQGLPGTLEVATDVIKCAQTVVGLSRIDVSARLVKQAWIPGGGEILRCFEAQVEGRRTYQRKELYRYLSVYISLVHICCVCRALEDAAAKFIMWSPDNFSETLPEPPHRRTRSSQSLSTTALTMRHLATGMIKRTGGWFLRSLTLGRRLKVATGNVVSKLGEWCGARFALSLTRNDWLTLKGIFAPLHQELLSRLLCPPSMRSPSSGTYLLTSCELASVLRFLPCEIHPRVFKKFGPDLLATRWLGSKVWLEVPFLFRVFGFRPKYGLSLFDGTRQQQPRLSELRLLDLGRCKISSLTDDVFVGLETIVLGNPLSTLPPGLFDNMDSLQLVDVRLTSLPPKLFNSISKLRALELQDNLLEEIAPEAAVRALLCFGRFPVPVSGGAELTDLDLSNNLLGSGALPSLQGGSAPIRNLNAYTAYTLKGAFSGLLALQWLDISKISLKGFAFNVIGHGYELNAVTNRVFDPLEKLRSKDNSSEFCFARLNGSLFRNLSQLRILDLSANQLDEVAPESFAGLSGLVPLAEAQAHLILAHNLLTNLTRDLSFNPLHDLRALLPWSLQSLILRLGSDMNLAEIDDDCLTNATLLEVLDIGGNVLTELPPLGWIEGQSTMHGGTPLTGVKGGEEQTRLLDLSDNELSDLHPGLFRSLSDNELKVLPCLLFCAVLQPGWNLIACAMVGRICLNVCFTTIYVALATVFPESSQKNVLPLCQITARVGGILAPMSGTLPAAVSCPAFGSLCMLAVVATLTLPERIGEEA</sequence>
<evidence type="ECO:0000313" key="6">
    <source>
        <dbReference type="EMBL" id="OLQ15064.1"/>
    </source>
</evidence>
<dbReference type="SMART" id="SM00369">
    <property type="entry name" value="LRR_TYP"/>
    <property type="match status" value="5"/>
</dbReference>
<dbReference type="Gene3D" id="3.80.10.10">
    <property type="entry name" value="Ribonuclease Inhibitor"/>
    <property type="match status" value="3"/>
</dbReference>
<feature type="repeat" description="ANK" evidence="4">
    <location>
        <begin position="263"/>
        <end position="295"/>
    </location>
</feature>
<dbReference type="OrthoDB" id="10264606at2759"/>
<accession>A0A1Q9F5T7</accession>
<keyword evidence="7" id="KW-1185">Reference proteome</keyword>
<keyword evidence="1" id="KW-0433">Leucine-rich repeat</keyword>
<dbReference type="CDD" id="cd17039">
    <property type="entry name" value="Ubl_ubiquitin_like"/>
    <property type="match status" value="1"/>
</dbReference>
<dbReference type="PANTHER" id="PTHR24173">
    <property type="entry name" value="ANKYRIN REPEAT CONTAINING"/>
    <property type="match status" value="1"/>
</dbReference>
<dbReference type="PROSITE" id="PS51450">
    <property type="entry name" value="LRR"/>
    <property type="match status" value="1"/>
</dbReference>
<organism evidence="6 7">
    <name type="scientific">Symbiodinium microadriaticum</name>
    <name type="common">Dinoflagellate</name>
    <name type="synonym">Zooxanthella microadriatica</name>
    <dbReference type="NCBI Taxonomy" id="2951"/>
    <lineage>
        <taxon>Eukaryota</taxon>
        <taxon>Sar</taxon>
        <taxon>Alveolata</taxon>
        <taxon>Dinophyceae</taxon>
        <taxon>Suessiales</taxon>
        <taxon>Symbiodiniaceae</taxon>
        <taxon>Symbiodinium</taxon>
    </lineage>
</organism>
<reference evidence="6 7" key="1">
    <citation type="submission" date="2016-02" db="EMBL/GenBank/DDBJ databases">
        <title>Genome analysis of coral dinoflagellate symbionts highlights evolutionary adaptations to a symbiotic lifestyle.</title>
        <authorList>
            <person name="Aranda M."/>
            <person name="Li Y."/>
            <person name="Liew Y.J."/>
            <person name="Baumgarten S."/>
            <person name="Simakov O."/>
            <person name="Wilson M."/>
            <person name="Piel J."/>
            <person name="Ashoor H."/>
            <person name="Bougouffa S."/>
            <person name="Bajic V.B."/>
            <person name="Ryu T."/>
            <person name="Ravasi T."/>
            <person name="Bayer T."/>
            <person name="Micklem G."/>
            <person name="Kim H."/>
            <person name="Bhak J."/>
            <person name="Lajeunesse T.C."/>
            <person name="Voolstra C.R."/>
        </authorList>
    </citation>
    <scope>NUCLEOTIDE SEQUENCE [LARGE SCALE GENOMIC DNA]</scope>
    <source>
        <strain evidence="6 7">CCMP2467</strain>
    </source>
</reference>
<evidence type="ECO:0000256" key="1">
    <source>
        <dbReference type="ARBA" id="ARBA00022614"/>
    </source>
</evidence>
<evidence type="ECO:0000256" key="2">
    <source>
        <dbReference type="ARBA" id="ARBA00022737"/>
    </source>
</evidence>